<feature type="region of interest" description="Disordered" evidence="1">
    <location>
        <begin position="1"/>
        <end position="60"/>
    </location>
</feature>
<evidence type="ECO:0000313" key="2">
    <source>
        <dbReference type="EMBL" id="SCL70998.1"/>
    </source>
</evidence>
<name>A0A1C6VXF9_9ACTN</name>
<dbReference type="Gene3D" id="3.40.50.2300">
    <property type="match status" value="1"/>
</dbReference>
<feature type="compositionally biased region" description="Low complexity" evidence="1">
    <location>
        <begin position="25"/>
        <end position="37"/>
    </location>
</feature>
<evidence type="ECO:0008006" key="4">
    <source>
        <dbReference type="Google" id="ProtNLM"/>
    </source>
</evidence>
<dbReference type="SUPFAM" id="SSF53822">
    <property type="entry name" value="Periplasmic binding protein-like I"/>
    <property type="match status" value="1"/>
</dbReference>
<evidence type="ECO:0000313" key="3">
    <source>
        <dbReference type="Proteomes" id="UP000199001"/>
    </source>
</evidence>
<dbReference type="InterPro" id="IPR028082">
    <property type="entry name" value="Peripla_BP_I"/>
</dbReference>
<organism evidence="2 3">
    <name type="scientific">Micromonospora citrea</name>
    <dbReference type="NCBI Taxonomy" id="47855"/>
    <lineage>
        <taxon>Bacteria</taxon>
        <taxon>Bacillati</taxon>
        <taxon>Actinomycetota</taxon>
        <taxon>Actinomycetes</taxon>
        <taxon>Micromonosporales</taxon>
        <taxon>Micromonosporaceae</taxon>
        <taxon>Micromonospora</taxon>
    </lineage>
</organism>
<dbReference type="STRING" id="47855.GA0070606_5579"/>
<keyword evidence="3" id="KW-1185">Reference proteome</keyword>
<proteinExistence type="predicted"/>
<sequence length="231" mass="23731">MRSDTRRPSGRLSGAEDVADGVEFPAGPGRPARATRGGPDGPDDRRRNPGGDGARPSPLLDPAAATAYERLPRPAPHTAAELAALTGLLTAPGAGVTTVTVGHSRDAAATASVAAFTALWEARGGVVLAVVDWPETAASWLRAADRMTAETPDAWVVAAAMTGFVQLARRMLVSTAWEPARTYAFGSLCDSRLPALAGPGALDGLRGAGVDGGTWEVRGRGVTTFPPRTGE</sequence>
<protein>
    <recommendedName>
        <fullName evidence="4">Leucine-binding protein domain-containing protein</fullName>
    </recommendedName>
</protein>
<evidence type="ECO:0000256" key="1">
    <source>
        <dbReference type="SAM" id="MobiDB-lite"/>
    </source>
</evidence>
<dbReference type="EMBL" id="FMHZ01000002">
    <property type="protein sequence ID" value="SCL70998.1"/>
    <property type="molecule type" value="Genomic_DNA"/>
</dbReference>
<accession>A0A1C6VXF9</accession>
<reference evidence="3" key="1">
    <citation type="submission" date="2016-06" db="EMBL/GenBank/DDBJ databases">
        <authorList>
            <person name="Varghese N."/>
            <person name="Submissions Spin"/>
        </authorList>
    </citation>
    <scope>NUCLEOTIDE SEQUENCE [LARGE SCALE GENOMIC DNA]</scope>
    <source>
        <strain evidence="3">DSM 43903</strain>
    </source>
</reference>
<gene>
    <name evidence="2" type="ORF">GA0070606_5579</name>
</gene>
<dbReference type="AlphaFoldDB" id="A0A1C6VXF9"/>
<dbReference type="Proteomes" id="UP000199001">
    <property type="component" value="Unassembled WGS sequence"/>
</dbReference>